<reference evidence="1" key="1">
    <citation type="submission" date="2021-05" db="EMBL/GenBank/DDBJ databases">
        <authorList>
            <person name="Pan Q."/>
            <person name="Jouanno E."/>
            <person name="Zahm M."/>
            <person name="Klopp C."/>
            <person name="Cabau C."/>
            <person name="Louis A."/>
            <person name="Berthelot C."/>
            <person name="Parey E."/>
            <person name="Roest Crollius H."/>
            <person name="Montfort J."/>
            <person name="Robinson-Rechavi M."/>
            <person name="Bouchez O."/>
            <person name="Lampietro C."/>
            <person name="Lopez Roques C."/>
            <person name="Donnadieu C."/>
            <person name="Postlethwait J."/>
            <person name="Bobe J."/>
            <person name="Dillon D."/>
            <person name="Chandos A."/>
            <person name="von Hippel F."/>
            <person name="Guiguen Y."/>
        </authorList>
    </citation>
    <scope>NUCLEOTIDE SEQUENCE</scope>
    <source>
        <strain evidence="1">YG-Jan2019</strain>
    </source>
</reference>
<organism evidence="1 2">
    <name type="scientific">Dallia pectoralis</name>
    <name type="common">Alaska blackfish</name>
    <dbReference type="NCBI Taxonomy" id="75939"/>
    <lineage>
        <taxon>Eukaryota</taxon>
        <taxon>Metazoa</taxon>
        <taxon>Chordata</taxon>
        <taxon>Craniata</taxon>
        <taxon>Vertebrata</taxon>
        <taxon>Euteleostomi</taxon>
        <taxon>Actinopterygii</taxon>
        <taxon>Neopterygii</taxon>
        <taxon>Teleostei</taxon>
        <taxon>Protacanthopterygii</taxon>
        <taxon>Esociformes</taxon>
        <taxon>Umbridae</taxon>
        <taxon>Dallia</taxon>
    </lineage>
</organism>
<keyword evidence="2" id="KW-1185">Reference proteome</keyword>
<dbReference type="Proteomes" id="UP001157502">
    <property type="component" value="Chromosome 18"/>
</dbReference>
<comment type="caution">
    <text evidence="1">The sequence shown here is derived from an EMBL/GenBank/DDBJ whole genome shotgun (WGS) entry which is preliminary data.</text>
</comment>
<sequence length="518" mass="56761">MGGNNILGNPAEQRRGNVTLVLAFATLISAFGSSFQYGYNVAVVNSPSPFMQQFYNRTYVERFGHPIDNSLLTLLWSLSVSMFPLGGFFGSLMVAPLVNKLGRKGTLLFNNIFSIVPAIMMGISEIAKSYEIIIVARVLVGICAGLSSNVVPMYLGELAPKSLRGAIGIVSQLFITIGILSAQVLGIRNILGNSSGWPLMLGLTGIPALIELMFLPFFPESPRYLLIQRGDEKTARGALQRLRGRDDVDGELDEMRIEHQSERAEGHLSVLKLLSLRSLRWQLITVIAMNMGQQLSGVNAIYYYADSIYGSAGVEESNIQYVTVGTGVVNVIMTIAAVFIVEATGRKLLLLIGFGICCVSCALLTVSLTFQGSMEWIPYVSIACVLVYVIGHAIGPSPIPCVVTTEMFRQSSRPAAFMVAGSVHWLCNFTVGLVFPFMEKGLGPNSFIMFCFICLVTLVYVWLIIPETKNKTFLEICQLFAHRNNVEDVCADRDIPLNQSAQKETRLKDDNAENVTAF</sequence>
<name>A0ACC2G3A0_DALPE</name>
<protein>
    <submittedName>
        <fullName evidence="1">Uncharacterized protein</fullName>
    </submittedName>
</protein>
<proteinExistence type="predicted"/>
<evidence type="ECO:0000313" key="2">
    <source>
        <dbReference type="Proteomes" id="UP001157502"/>
    </source>
</evidence>
<dbReference type="EMBL" id="CM055745">
    <property type="protein sequence ID" value="KAJ7998076.1"/>
    <property type="molecule type" value="Genomic_DNA"/>
</dbReference>
<accession>A0ACC2G3A0</accession>
<evidence type="ECO:0000313" key="1">
    <source>
        <dbReference type="EMBL" id="KAJ7998076.1"/>
    </source>
</evidence>
<gene>
    <name evidence="1" type="ORF">DPEC_G00218790</name>
</gene>